<keyword evidence="4" id="KW-1185">Reference proteome</keyword>
<feature type="domain" description="YheO-like" evidence="1">
    <location>
        <begin position="7"/>
        <end position="116"/>
    </location>
</feature>
<dbReference type="Pfam" id="PF08348">
    <property type="entry name" value="PAS_6"/>
    <property type="match status" value="1"/>
</dbReference>
<dbReference type="InterPro" id="IPR013559">
    <property type="entry name" value="YheO"/>
</dbReference>
<proteinExistence type="predicted"/>
<comment type="caution">
    <text evidence="3">The sequence shown here is derived from an EMBL/GenBank/DDBJ whole genome shotgun (WGS) entry which is preliminary data.</text>
</comment>
<evidence type="ECO:0000259" key="2">
    <source>
        <dbReference type="Pfam" id="PF13309"/>
    </source>
</evidence>
<evidence type="ECO:0000313" key="3">
    <source>
        <dbReference type="EMBL" id="MFK9092473.1"/>
    </source>
</evidence>
<evidence type="ECO:0000313" key="4">
    <source>
        <dbReference type="Proteomes" id="UP001623041"/>
    </source>
</evidence>
<evidence type="ECO:0000259" key="1">
    <source>
        <dbReference type="Pfam" id="PF08348"/>
    </source>
</evidence>
<name>A0ABW8RG75_9BACI</name>
<dbReference type="InterPro" id="IPR039445">
    <property type="entry name" value="DauR-like_HTH"/>
</dbReference>
<dbReference type="Pfam" id="PF13309">
    <property type="entry name" value="HTH_22"/>
    <property type="match status" value="1"/>
</dbReference>
<dbReference type="RefSeq" id="WP_406581054.1">
    <property type="nucleotide sequence ID" value="NZ_JBJHQH010000009.1"/>
</dbReference>
<feature type="domain" description="Transcriptional regulator DauR-like HTH" evidence="2">
    <location>
        <begin position="168"/>
        <end position="216"/>
    </location>
</feature>
<dbReference type="Proteomes" id="UP001623041">
    <property type="component" value="Unassembled WGS sequence"/>
</dbReference>
<gene>
    <name evidence="3" type="ORF">ACJEBI_13370</name>
</gene>
<dbReference type="InterPro" id="IPR039446">
    <property type="entry name" value="DauR-like"/>
</dbReference>
<dbReference type="PANTHER" id="PTHR35568">
    <property type="entry name" value="TRANSCRIPTIONAL REGULATOR DAUR"/>
    <property type="match status" value="1"/>
</dbReference>
<organism evidence="3 4">
    <name type="scientific">Bacillus salipaludis</name>
    <dbReference type="NCBI Taxonomy" id="2547811"/>
    <lineage>
        <taxon>Bacteria</taxon>
        <taxon>Bacillati</taxon>
        <taxon>Bacillota</taxon>
        <taxon>Bacilli</taxon>
        <taxon>Bacillales</taxon>
        <taxon>Bacillaceae</taxon>
        <taxon>Bacillus</taxon>
    </lineage>
</organism>
<reference evidence="3 4" key="1">
    <citation type="submission" date="2024-11" db="EMBL/GenBank/DDBJ databases">
        <authorList>
            <person name="Lucas J.A."/>
        </authorList>
    </citation>
    <scope>NUCLEOTIDE SEQUENCE [LARGE SCALE GENOMIC DNA]</scope>
    <source>
        <strain evidence="3 4">Z 5.4</strain>
    </source>
</reference>
<sequence length="232" mass="26309">MSVQSTLDTYVPFVQLIGAQFGDSCNATLYGFDEPGGRVVVTTGNLTREEEGDPAPKFIQRMMKESNGNPQNKFGFINKELNGHVLRTSLLFIRGINEDIVGCLCIHHNIVQIQMVISFLEEFYRSNNLEDENEFGDAQEKQDNSPNSIEDFVRTTIANFMNERVGLRSFASLDKQEKIMLIKELDEKGIFLVKGAVNLVAKQVQLTKFTIYNYLDEIRTADARNAHSEEKE</sequence>
<protein>
    <submittedName>
        <fullName evidence="3">Transcriptional regulator</fullName>
    </submittedName>
</protein>
<accession>A0ABW8RG75</accession>
<dbReference type="EMBL" id="JBJHQH010000009">
    <property type="protein sequence ID" value="MFK9092473.1"/>
    <property type="molecule type" value="Genomic_DNA"/>
</dbReference>
<dbReference type="PANTHER" id="PTHR35568:SF1">
    <property type="entry name" value="TRANSCRIPTIONAL REGULATOR DAUR"/>
    <property type="match status" value="1"/>
</dbReference>